<dbReference type="Proteomes" id="UP000773614">
    <property type="component" value="Unassembled WGS sequence"/>
</dbReference>
<keyword evidence="2" id="KW-1185">Reference proteome</keyword>
<dbReference type="Gene3D" id="2.40.10.270">
    <property type="entry name" value="Bacteriophage SPP1 head-tail adaptor protein"/>
    <property type="match status" value="1"/>
</dbReference>
<gene>
    <name evidence="1" type="ORF">E4O86_01820</name>
</gene>
<protein>
    <submittedName>
        <fullName evidence="1">Head-tail adaptor protein</fullName>
    </submittedName>
</protein>
<dbReference type="AlphaFoldDB" id="A0A964WS03"/>
<dbReference type="OrthoDB" id="7478737at2"/>
<accession>A0A964WS03</accession>
<dbReference type="EMBL" id="SPKJ01000003">
    <property type="protein sequence ID" value="MYZ46458.1"/>
    <property type="molecule type" value="Genomic_DNA"/>
</dbReference>
<dbReference type="InterPro" id="IPR038666">
    <property type="entry name" value="SSP1_head-tail_sf"/>
</dbReference>
<evidence type="ECO:0000313" key="2">
    <source>
        <dbReference type="Proteomes" id="UP000773614"/>
    </source>
</evidence>
<proteinExistence type="predicted"/>
<dbReference type="InterPro" id="IPR008767">
    <property type="entry name" value="Phage_SPP1_head-tail_adaptor"/>
</dbReference>
<dbReference type="Pfam" id="PF05521">
    <property type="entry name" value="Phage_HCP"/>
    <property type="match status" value="1"/>
</dbReference>
<sequence>MIRAGKLDRLVIIERATVAIDGYGREASTWTTIATLRAEIVDGATADDGESRTTFRTRFASIVPTDRLIYAGEARNIVEVRELGRRRGLEITTTTKGPTP</sequence>
<organism evidence="1 2">
    <name type="scientific">Propylenella binzhouense</name>
    <dbReference type="NCBI Taxonomy" id="2555902"/>
    <lineage>
        <taxon>Bacteria</taxon>
        <taxon>Pseudomonadati</taxon>
        <taxon>Pseudomonadota</taxon>
        <taxon>Alphaproteobacteria</taxon>
        <taxon>Hyphomicrobiales</taxon>
        <taxon>Propylenellaceae</taxon>
        <taxon>Propylenella</taxon>
    </lineage>
</organism>
<reference evidence="1" key="1">
    <citation type="submission" date="2019-03" db="EMBL/GenBank/DDBJ databases">
        <title>Afifella sp. nov., isolated from activated sludge.</title>
        <authorList>
            <person name="Li Q."/>
            <person name="Liu Y."/>
        </authorList>
    </citation>
    <scope>NUCLEOTIDE SEQUENCE</scope>
    <source>
        <strain evidence="1">L72</strain>
    </source>
</reference>
<comment type="caution">
    <text evidence="1">The sequence shown here is derived from an EMBL/GenBank/DDBJ whole genome shotgun (WGS) entry which is preliminary data.</text>
</comment>
<evidence type="ECO:0000313" key="1">
    <source>
        <dbReference type="EMBL" id="MYZ46458.1"/>
    </source>
</evidence>
<name>A0A964WS03_9HYPH</name>
<dbReference type="RefSeq" id="WP_161138802.1">
    <property type="nucleotide sequence ID" value="NZ_SPKJ01000003.1"/>
</dbReference>